<keyword evidence="5 9" id="KW-0238">DNA-binding</keyword>
<keyword evidence="7" id="KW-0804">Transcription</keyword>
<evidence type="ECO:0000256" key="7">
    <source>
        <dbReference type="ARBA" id="ARBA00023163"/>
    </source>
</evidence>
<evidence type="ECO:0000259" key="13">
    <source>
        <dbReference type="PROSITE" id="PS50071"/>
    </source>
</evidence>
<evidence type="ECO:0000256" key="9">
    <source>
        <dbReference type="PROSITE-ProRule" id="PRU00108"/>
    </source>
</evidence>
<gene>
    <name evidence="15" type="ORF">F2Q68_00020249</name>
</gene>
<organism evidence="15 16">
    <name type="scientific">Brassica cretica</name>
    <name type="common">Mustard</name>
    <dbReference type="NCBI Taxonomy" id="69181"/>
    <lineage>
        <taxon>Eukaryota</taxon>
        <taxon>Viridiplantae</taxon>
        <taxon>Streptophyta</taxon>
        <taxon>Embryophyta</taxon>
        <taxon>Tracheophyta</taxon>
        <taxon>Spermatophyta</taxon>
        <taxon>Magnoliopsida</taxon>
        <taxon>eudicotyledons</taxon>
        <taxon>Gunneridae</taxon>
        <taxon>Pentapetalae</taxon>
        <taxon>rosids</taxon>
        <taxon>malvids</taxon>
        <taxon>Brassicales</taxon>
        <taxon>Brassicaceae</taxon>
        <taxon>Brassiceae</taxon>
        <taxon>Brassica</taxon>
    </lineage>
</organism>
<sequence>MLTMGEENVMTTDNRFASPQPPSSSPATIQSPNFNFNPFNSFSSIIPEEHGMMSMSMLMMMGDGGVEEMMENGSAGGSFGSGSEQAEDPKSGNEFDVAELQDEEQPPPAKKKRYHRHTNRQIQEMEALFKQNPHPDDKQRQRLSHELGLKPRQVKFWFQNRRTQMKAQQDRAENVMLRADNDNLKAENSHLQAELRCLSCPSCGGPTVLGDIPFNELHIENCRLREELDRLCSIASRYTGRPMESSQPMINPPLEVQHHQPSLELDMSVYAGNFQEQPCSDMMLLPPQDTACYLPVQTNNNSNSYNMLLADEEKVIAMEIAVSCVHEVTKMCNTEEPLWIKKKSDKMGGEILCLNEEEYKRLFAWTMENHNNKGDFRREASKANAVVIMNSITLVDAFLNADKWSEMFCSIVARAKTVQIISSGVSGASGSLLLMYAELQVLSPLVPTRDAYFLRYVEQNVENGNWAIVDFPIDQIQPLSANTPHEYKRKPSGCIIQDMPNGYSQVKWVEHVEVNERHVHEIFAEYVKSGIAFGASRWLDVLERQCERMASLMARNIIIRSAEGRRNMMRLSQRMVKTFCVNISTSYGQSWTALSETTKDTVRITTRKVCEPGQPTGVVLAAVSTTSLPFSHAKVFDLLRHQHHHSLLEVLFSGSSPHEVAHIANGSHPGNCISLLRINVSSNSWHNVDLMLQESCIDNSGSLIVYSSVDVDYIQHAMNGEDPSGIPLLPLGFSVVPVNYPDQVEGVSVNSHPLPSCLLTVGIQVLASNVPTAKPNLSTVTTINNHLSSIVNQITSVLSSTIPPAIASSSAGDDAVAKQEAQQDRAENVMLRADNDNLKLENSQLQAELRCLSCPSCGGPTVLGDIPFNELHIENCRLREELDRLCCIASRYTDRPMPSMPPSQPLINPASELPHHQPSLELDISAYAGNYPDHPCSDLMSLPPQDTACFFPTQTINNSSNNNMLLADEEKVMAMEFAVSCVQELTKMCDTEEPLWVNKKSDKIGGETLCLNEEEYMRLFPWPMEKNNNNGDFRTEASKANAVVIMNSITLVDAFLNADKWSEMFFSIVARAKTVQIISSGVSGASGSLMLMYAELQVLSPLVPTREAYFLRYMEQNSENGNWAIVDFPIDSFHDQNSPHEYKRKPSGCIIQDMPNGYSKVKWVEHVEVVVERHVHETFAEYVKSGMAFGASRWVDVLERQCERMASLMARNITDLGVIRSAEARRNMMRLSQRMIKTFCVNISTSYGQSWTALSETTKDTVRITTRKVCEPGQPTGVVLVAVSTTWLPFSHFKVFDLLRDQHHHSLLEVLFSGNSPHEVAHIANGSHPGNCISLLRINVASNSWHNVELMLQESCVDNSGGLIVYSSVDVIPIQHVMNGEDPSNVPLLPLGFSVVPVNPPGEVEGISVNSIPPPSCLLTVGIQVLASNVPTAKPNLSTVTTINDHLCSIVNQITSVLSSTISPTIASSAAAAKQDVI</sequence>
<proteinExistence type="inferred from homology"/>
<evidence type="ECO:0000256" key="2">
    <source>
        <dbReference type="ARBA" id="ARBA00006789"/>
    </source>
</evidence>
<dbReference type="Gene3D" id="1.10.10.60">
    <property type="entry name" value="Homeodomain-like"/>
    <property type="match status" value="1"/>
</dbReference>
<feature type="region of interest" description="Disordered" evidence="12">
    <location>
        <begin position="1"/>
        <end position="32"/>
    </location>
</feature>
<keyword evidence="3" id="KW-0805">Transcription regulation</keyword>
<dbReference type="CDD" id="cd00086">
    <property type="entry name" value="homeodomain"/>
    <property type="match status" value="1"/>
</dbReference>
<feature type="compositionally biased region" description="Acidic residues" evidence="12">
    <location>
        <begin position="96"/>
        <end position="105"/>
    </location>
</feature>
<dbReference type="PROSITE" id="PS50071">
    <property type="entry name" value="HOMEOBOX_2"/>
    <property type="match status" value="1"/>
</dbReference>
<feature type="domain" description="START" evidence="14">
    <location>
        <begin position="967"/>
        <end position="1207"/>
    </location>
</feature>
<feature type="domain" description="Homeobox" evidence="13">
    <location>
        <begin position="108"/>
        <end position="168"/>
    </location>
</feature>
<protein>
    <recommendedName>
        <fullName evidence="17">Homeobox domain-containing protein</fullName>
    </recommendedName>
</protein>
<dbReference type="InterPro" id="IPR057993">
    <property type="entry name" value="HD-Zip_IV_C"/>
</dbReference>
<keyword evidence="8 9" id="KW-0539">Nucleus</keyword>
<keyword evidence="6 9" id="KW-0371">Homeobox</keyword>
<dbReference type="SMART" id="SM00234">
    <property type="entry name" value="START"/>
    <property type="match status" value="2"/>
</dbReference>
<evidence type="ECO:0000313" key="15">
    <source>
        <dbReference type="EMBL" id="KAF2539374.1"/>
    </source>
</evidence>
<feature type="compositionally biased region" description="Basic residues" evidence="12">
    <location>
        <begin position="109"/>
        <end position="118"/>
    </location>
</feature>
<dbReference type="GO" id="GO:0008289">
    <property type="term" value="F:lipid binding"/>
    <property type="evidence" value="ECO:0007669"/>
    <property type="project" value="InterPro"/>
</dbReference>
<evidence type="ECO:0000256" key="4">
    <source>
        <dbReference type="ARBA" id="ARBA00023054"/>
    </source>
</evidence>
<feature type="coiled-coil region" evidence="11">
    <location>
        <begin position="167"/>
        <end position="194"/>
    </location>
</feature>
<evidence type="ECO:0000256" key="6">
    <source>
        <dbReference type="ARBA" id="ARBA00023155"/>
    </source>
</evidence>
<evidence type="ECO:0000256" key="3">
    <source>
        <dbReference type="ARBA" id="ARBA00023015"/>
    </source>
</evidence>
<feature type="domain" description="START" evidence="14">
    <location>
        <begin position="310"/>
        <end position="551"/>
    </location>
</feature>
<dbReference type="InterPro" id="IPR042160">
    <property type="entry name" value="HD-Zip_IV"/>
</dbReference>
<dbReference type="Pfam" id="PF00046">
    <property type="entry name" value="Homeodomain"/>
    <property type="match status" value="1"/>
</dbReference>
<evidence type="ECO:0000313" key="16">
    <source>
        <dbReference type="Proteomes" id="UP000712281"/>
    </source>
</evidence>
<evidence type="ECO:0000256" key="10">
    <source>
        <dbReference type="RuleBase" id="RU000682"/>
    </source>
</evidence>
<comment type="caution">
    <text evidence="15">The sequence shown here is derived from an EMBL/GenBank/DDBJ whole genome shotgun (WGS) entry which is preliminary data.</text>
</comment>
<evidence type="ECO:0008006" key="17">
    <source>
        <dbReference type="Google" id="ProtNLM"/>
    </source>
</evidence>
<feature type="DNA-binding region" description="Homeobox" evidence="9">
    <location>
        <begin position="110"/>
        <end position="169"/>
    </location>
</feature>
<feature type="region of interest" description="Disordered" evidence="12">
    <location>
        <begin position="67"/>
        <end position="118"/>
    </location>
</feature>
<evidence type="ECO:0000256" key="1">
    <source>
        <dbReference type="ARBA" id="ARBA00004123"/>
    </source>
</evidence>
<keyword evidence="4 11" id="KW-0175">Coiled coil</keyword>
<dbReference type="InterPro" id="IPR002913">
    <property type="entry name" value="START_lipid-bd_dom"/>
</dbReference>
<dbReference type="PROSITE" id="PS50848">
    <property type="entry name" value="START"/>
    <property type="match status" value="2"/>
</dbReference>
<dbReference type="Pfam" id="PF25797">
    <property type="entry name" value="PDF2_C"/>
    <property type="match status" value="2"/>
</dbReference>
<reference evidence="15" key="1">
    <citation type="submission" date="2019-12" db="EMBL/GenBank/DDBJ databases">
        <title>Genome sequencing and annotation of Brassica cretica.</title>
        <authorList>
            <person name="Studholme D.J."/>
            <person name="Sarris P.F."/>
        </authorList>
    </citation>
    <scope>NUCLEOTIDE SEQUENCE</scope>
    <source>
        <strain evidence="15">PFS-001/15</strain>
        <tissue evidence="15">Leaf</tissue>
    </source>
</reference>
<dbReference type="GO" id="GO:0005634">
    <property type="term" value="C:nucleus"/>
    <property type="evidence" value="ECO:0007669"/>
    <property type="project" value="UniProtKB-SubCell"/>
</dbReference>
<evidence type="ECO:0000256" key="8">
    <source>
        <dbReference type="ARBA" id="ARBA00023242"/>
    </source>
</evidence>
<dbReference type="EMBL" id="QGKW02002228">
    <property type="protein sequence ID" value="KAF2539374.1"/>
    <property type="molecule type" value="Genomic_DNA"/>
</dbReference>
<dbReference type="PANTHER" id="PTHR45654">
    <property type="entry name" value="HOMEOBOX-LEUCINE ZIPPER PROTEIN MERISTEM L1"/>
    <property type="match status" value="1"/>
</dbReference>
<dbReference type="SUPFAM" id="SSF46689">
    <property type="entry name" value="Homeodomain-like"/>
    <property type="match status" value="1"/>
</dbReference>
<dbReference type="CDD" id="cd08875">
    <property type="entry name" value="START_ArGLABRA2_like"/>
    <property type="match status" value="2"/>
</dbReference>
<dbReference type="InterPro" id="IPR017970">
    <property type="entry name" value="Homeobox_CS"/>
</dbReference>
<dbReference type="GO" id="GO:0000981">
    <property type="term" value="F:DNA-binding transcription factor activity, RNA polymerase II-specific"/>
    <property type="evidence" value="ECO:0007669"/>
    <property type="project" value="InterPro"/>
</dbReference>
<dbReference type="InterPro" id="IPR001356">
    <property type="entry name" value="HD"/>
</dbReference>
<dbReference type="InterPro" id="IPR009057">
    <property type="entry name" value="Homeodomain-like_sf"/>
</dbReference>
<comment type="similarity">
    <text evidence="2">Belongs to the HD-ZIP homeobox family. Class IV subfamily.</text>
</comment>
<accession>A0A8S9G236</accession>
<feature type="coiled-coil region" evidence="11">
    <location>
        <begin position="816"/>
        <end position="848"/>
    </location>
</feature>
<dbReference type="Pfam" id="PF01852">
    <property type="entry name" value="START"/>
    <property type="match status" value="2"/>
</dbReference>
<dbReference type="SUPFAM" id="SSF55961">
    <property type="entry name" value="Bet v1-like"/>
    <property type="match status" value="4"/>
</dbReference>
<comment type="subcellular location">
    <subcellularLocation>
        <location evidence="1 9 10">Nucleus</location>
    </subcellularLocation>
</comment>
<name>A0A8S9G236_BRACR</name>
<dbReference type="SMART" id="SM00389">
    <property type="entry name" value="HOX"/>
    <property type="match status" value="1"/>
</dbReference>
<evidence type="ECO:0000259" key="14">
    <source>
        <dbReference type="PROSITE" id="PS50848"/>
    </source>
</evidence>
<dbReference type="GO" id="GO:0003677">
    <property type="term" value="F:DNA binding"/>
    <property type="evidence" value="ECO:0007669"/>
    <property type="project" value="UniProtKB-UniRule"/>
</dbReference>
<evidence type="ECO:0000256" key="11">
    <source>
        <dbReference type="SAM" id="Coils"/>
    </source>
</evidence>
<dbReference type="PROSITE" id="PS00027">
    <property type="entry name" value="HOMEOBOX_1"/>
    <property type="match status" value="1"/>
</dbReference>
<evidence type="ECO:0000256" key="12">
    <source>
        <dbReference type="SAM" id="MobiDB-lite"/>
    </source>
</evidence>
<dbReference type="PANTHER" id="PTHR45654:SF82">
    <property type="entry name" value="HOMEOBOX DOMAIN-CONTAINING PROTEIN"/>
    <property type="match status" value="1"/>
</dbReference>
<dbReference type="Proteomes" id="UP000712281">
    <property type="component" value="Unassembled WGS sequence"/>
</dbReference>
<dbReference type="FunFam" id="1.10.10.60:FF:000229">
    <property type="entry name" value="Homeobox-leucine zipper protein HDG1"/>
    <property type="match status" value="1"/>
</dbReference>
<evidence type="ECO:0000256" key="5">
    <source>
        <dbReference type="ARBA" id="ARBA00023125"/>
    </source>
</evidence>